<comment type="caution">
    <text evidence="2">The sequence shown here is derived from an EMBL/GenBank/DDBJ whole genome shotgun (WGS) entry which is preliminary data.</text>
</comment>
<keyword evidence="3" id="KW-1185">Reference proteome</keyword>
<name>A0A7W7VZW2_KITKI</name>
<sequence length="330" mass="35331">MRPRLLPDTHLLPSDQGVVIRGPKHTAALPAPGLYPWLERLRPFLDGSRSVDELIADLPPQTAQHVRTLVELLAREGFVRDAAADLPHALSPEVRTHHAAMIDFIALRSDSPEYRFERYRKCAPVVTGSGHLASALVLALLASGIEHVRLLVARTGDRTGPGVDLARLGECVELLRGAGGCFRYEESHGELSELPEDTGVLLFGADVSDREMSARVRALAARSRAWYGQAVASGPQVSISAVSKIDDTTVSWPENGSDDRTAQKGTEQPSPYLGGPVAALAANQLCLHLLRQVAGLDEQERAGVASPTSDGAVLDLATARFLTASPVRSA</sequence>
<reference evidence="2 3" key="1">
    <citation type="submission" date="2020-08" db="EMBL/GenBank/DDBJ databases">
        <title>Sequencing the genomes of 1000 actinobacteria strains.</title>
        <authorList>
            <person name="Klenk H.-P."/>
        </authorList>
    </citation>
    <scope>NUCLEOTIDE SEQUENCE [LARGE SCALE GENOMIC DNA]</scope>
    <source>
        <strain evidence="2 3">DSM 41654</strain>
    </source>
</reference>
<dbReference type="Proteomes" id="UP000540506">
    <property type="component" value="Unassembled WGS sequence"/>
</dbReference>
<dbReference type="AlphaFoldDB" id="A0A7W7VZW2"/>
<evidence type="ECO:0000256" key="1">
    <source>
        <dbReference type="SAM" id="MobiDB-lite"/>
    </source>
</evidence>
<evidence type="ECO:0000313" key="2">
    <source>
        <dbReference type="EMBL" id="MBB4928981.1"/>
    </source>
</evidence>
<evidence type="ECO:0000313" key="3">
    <source>
        <dbReference type="Proteomes" id="UP000540506"/>
    </source>
</evidence>
<gene>
    <name evidence="2" type="ORF">FHR34_008078</name>
</gene>
<feature type="region of interest" description="Disordered" evidence="1">
    <location>
        <begin position="249"/>
        <end position="271"/>
    </location>
</feature>
<dbReference type="EMBL" id="JACHJV010000003">
    <property type="protein sequence ID" value="MBB4928981.1"/>
    <property type="molecule type" value="Genomic_DNA"/>
</dbReference>
<proteinExistence type="predicted"/>
<protein>
    <submittedName>
        <fullName evidence="2">Uncharacterized protein</fullName>
    </submittedName>
</protein>
<dbReference type="RefSeq" id="WP_184946710.1">
    <property type="nucleotide sequence ID" value="NZ_JACHJV010000003.1"/>
</dbReference>
<organism evidence="2 3">
    <name type="scientific">Kitasatospora kifunensis</name>
    <name type="common">Streptomyces kifunensis</name>
    <dbReference type="NCBI Taxonomy" id="58351"/>
    <lineage>
        <taxon>Bacteria</taxon>
        <taxon>Bacillati</taxon>
        <taxon>Actinomycetota</taxon>
        <taxon>Actinomycetes</taxon>
        <taxon>Kitasatosporales</taxon>
        <taxon>Streptomycetaceae</taxon>
        <taxon>Kitasatospora</taxon>
    </lineage>
</organism>
<accession>A0A7W7VZW2</accession>
<dbReference type="Gene3D" id="3.90.930.60">
    <property type="match status" value="1"/>
</dbReference>